<dbReference type="GO" id="GO:0035438">
    <property type="term" value="F:cyclic-di-GMP binding"/>
    <property type="evidence" value="ECO:0007669"/>
    <property type="project" value="InterPro"/>
</dbReference>
<gene>
    <name evidence="3" type="ORF">PUW23_17180</name>
</gene>
<dbReference type="RefSeq" id="WP_274358850.1">
    <property type="nucleotide sequence ID" value="NZ_CP118101.1"/>
</dbReference>
<name>A0AAX3MVU4_9BACL</name>
<evidence type="ECO:0000313" key="3">
    <source>
        <dbReference type="EMBL" id="WDH81256.1"/>
    </source>
</evidence>
<keyword evidence="3" id="KW-0969">Cilium</keyword>
<proteinExistence type="predicted"/>
<dbReference type="Gene3D" id="2.40.10.220">
    <property type="entry name" value="predicted glycosyltransferase like domains"/>
    <property type="match status" value="1"/>
</dbReference>
<protein>
    <submittedName>
        <fullName evidence="3">Flagellar brake domain-containing protein</fullName>
    </submittedName>
</protein>
<dbReference type="InterPro" id="IPR009926">
    <property type="entry name" value="T3SS_YcgR_PilZN"/>
</dbReference>
<dbReference type="SUPFAM" id="SSF141371">
    <property type="entry name" value="PilZ domain-like"/>
    <property type="match status" value="1"/>
</dbReference>
<organism evidence="3 4">
    <name type="scientific">Paenibacillus urinalis</name>
    <dbReference type="NCBI Taxonomy" id="521520"/>
    <lineage>
        <taxon>Bacteria</taxon>
        <taxon>Bacillati</taxon>
        <taxon>Bacillota</taxon>
        <taxon>Bacilli</taxon>
        <taxon>Bacillales</taxon>
        <taxon>Paenibacillaceae</taxon>
        <taxon>Paenibacillus</taxon>
    </lineage>
</organism>
<dbReference type="EMBL" id="CP118101">
    <property type="protein sequence ID" value="WDH81256.1"/>
    <property type="molecule type" value="Genomic_DNA"/>
</dbReference>
<feature type="domain" description="PilZ" evidence="1">
    <location>
        <begin position="101"/>
        <end position="209"/>
    </location>
</feature>
<dbReference type="Proteomes" id="UP001220962">
    <property type="component" value="Chromosome"/>
</dbReference>
<accession>A0AAX3MVU4</accession>
<evidence type="ECO:0000259" key="2">
    <source>
        <dbReference type="Pfam" id="PF12945"/>
    </source>
</evidence>
<reference evidence="3" key="1">
    <citation type="submission" date="2023-02" db="EMBL/GenBank/DDBJ databases">
        <title>Pathogen: clinical or host-associated sample.</title>
        <authorList>
            <person name="Hergert J."/>
            <person name="Casey R."/>
            <person name="Wagner J."/>
            <person name="Young E.L."/>
            <person name="Oakeson K.F."/>
        </authorList>
    </citation>
    <scope>NUCLEOTIDE SEQUENCE</scope>
    <source>
        <strain evidence="3">2022CK-00830</strain>
    </source>
</reference>
<feature type="domain" description="Type III secretion system flagellar brake protein YcgR PilZN" evidence="2">
    <location>
        <begin position="5"/>
        <end position="92"/>
    </location>
</feature>
<dbReference type="Pfam" id="PF07238">
    <property type="entry name" value="PilZ"/>
    <property type="match status" value="1"/>
</dbReference>
<keyword evidence="3" id="KW-0966">Cell projection</keyword>
<evidence type="ECO:0000259" key="1">
    <source>
        <dbReference type="Pfam" id="PF07238"/>
    </source>
</evidence>
<dbReference type="AlphaFoldDB" id="A0AAX3MVU4"/>
<sequence>MDPKVNEVLYVQIPSTEDNEKKQEYKSRIAEVEEDFISMEVPMLEGKYLHRLRIGDELAASFVTEGGVKHFFNTYVTGFKEDVIRLIKIRRPSKDEISQIQRRNYLRVQAKLELAVKFKHDFTRFVAYTDDVSGGGLSFFEHSSYSVEQGQSLSCWLLLPYKNGEIEHVPFEATVVRIQELESGRRLVMLEFKGITDMERQKVIKYCFERQLDFRGR</sequence>
<keyword evidence="3" id="KW-0282">Flagellum</keyword>
<dbReference type="InterPro" id="IPR009875">
    <property type="entry name" value="PilZ_domain"/>
</dbReference>
<dbReference type="Pfam" id="PF12945">
    <property type="entry name" value="PilZNR"/>
    <property type="match status" value="1"/>
</dbReference>
<evidence type="ECO:0000313" key="4">
    <source>
        <dbReference type="Proteomes" id="UP001220962"/>
    </source>
</evidence>